<dbReference type="GO" id="GO:0005524">
    <property type="term" value="F:ATP binding"/>
    <property type="evidence" value="ECO:0007669"/>
    <property type="project" value="InterPro"/>
</dbReference>
<feature type="region of interest" description="Disordered" evidence="2">
    <location>
        <begin position="442"/>
        <end position="521"/>
    </location>
</feature>
<dbReference type="EMBL" id="RRYP01005152">
    <property type="protein sequence ID" value="TNV82286.1"/>
    <property type="molecule type" value="Genomic_DNA"/>
</dbReference>
<sequence>MLECVKQLHDACVLHRDIKPENFRVTKNGIVKLIDFGIAKVYKDQTTQAWYIQDGRGVFLGNPCFASLRSMQKWTQSRRDDLEALGYVFMHMIDPKYLPWLGCGLLQIKEIQAHKELLINQQNCDIVDHNLKQLHEFICHCRQLEFTTDPNYEQLKSIIDGLRFENPFAYNDKEDSKEMIDGNLNSNNSEKSGIASTNAQNIQTPQSGIANLDLQKMKNPLIVSPPANIVIEKPINSQDLVEEDNQLDAGNLDVLENQNDFITITEESKDGTQINIIDGKQSIQQSQGIQQAVIVVEASIDTTTKEKDLNAIPDFDFGDEIFDKSIKVNYQEVKIQAEQMLQNWVKDHPFNYYAINSYMILTALGDVVPQVIYEEEKFNEGDAGNSSTEEVQTQSKTDAGFFSTVAAWWFGQLPTKQDASEGQTQYSVNQAVQEINQELLQPAQDNQDNTDQQSSQKDDKDEFQGPTVVDYQSSSEDKNHSPNNNEDLSSSIVDVPKEEYRQGDQCESDDDEGNNNDEYYV</sequence>
<name>A0A8J8NY79_HALGN</name>
<feature type="compositionally biased region" description="Low complexity" evidence="2">
    <location>
        <begin position="444"/>
        <end position="455"/>
    </location>
</feature>
<dbReference type="InterPro" id="IPR000719">
    <property type="entry name" value="Prot_kinase_dom"/>
</dbReference>
<dbReference type="GO" id="GO:0004672">
    <property type="term" value="F:protein kinase activity"/>
    <property type="evidence" value="ECO:0007669"/>
    <property type="project" value="InterPro"/>
</dbReference>
<evidence type="ECO:0000313" key="4">
    <source>
        <dbReference type="EMBL" id="TNV82286.1"/>
    </source>
</evidence>
<evidence type="ECO:0000256" key="1">
    <source>
        <dbReference type="ARBA" id="ARBA00023860"/>
    </source>
</evidence>
<feature type="compositionally biased region" description="Polar residues" evidence="2">
    <location>
        <begin position="481"/>
        <end position="492"/>
    </location>
</feature>
<comment type="caution">
    <text evidence="4">The sequence shown here is derived from an EMBL/GenBank/DDBJ whole genome shotgun (WGS) entry which is preliminary data.</text>
</comment>
<feature type="compositionally biased region" description="Acidic residues" evidence="2">
    <location>
        <begin position="506"/>
        <end position="521"/>
    </location>
</feature>
<feature type="region of interest" description="Disordered" evidence="2">
    <location>
        <begin position="183"/>
        <end position="202"/>
    </location>
</feature>
<feature type="domain" description="Protein kinase" evidence="3">
    <location>
        <begin position="1"/>
        <end position="169"/>
    </location>
</feature>
<gene>
    <name evidence="4" type="ORF">FGO68_gene803</name>
</gene>
<dbReference type="InterPro" id="IPR050235">
    <property type="entry name" value="CK1_Ser-Thr_kinase"/>
</dbReference>
<evidence type="ECO:0000313" key="5">
    <source>
        <dbReference type="Proteomes" id="UP000785679"/>
    </source>
</evidence>
<reference evidence="4" key="1">
    <citation type="submission" date="2019-06" db="EMBL/GenBank/DDBJ databases">
        <authorList>
            <person name="Zheng W."/>
        </authorList>
    </citation>
    <scope>NUCLEOTIDE SEQUENCE</scope>
    <source>
        <strain evidence="4">QDHG01</strain>
    </source>
</reference>
<feature type="compositionally biased region" description="Basic and acidic residues" evidence="2">
    <location>
        <begin position="495"/>
        <end position="504"/>
    </location>
</feature>
<protein>
    <recommendedName>
        <fullName evidence="1">Casein kinase I</fullName>
    </recommendedName>
</protein>
<evidence type="ECO:0000256" key="2">
    <source>
        <dbReference type="SAM" id="MobiDB-lite"/>
    </source>
</evidence>
<dbReference type="InterPro" id="IPR011009">
    <property type="entry name" value="Kinase-like_dom_sf"/>
</dbReference>
<organism evidence="4 5">
    <name type="scientific">Halteria grandinella</name>
    <dbReference type="NCBI Taxonomy" id="5974"/>
    <lineage>
        <taxon>Eukaryota</taxon>
        <taxon>Sar</taxon>
        <taxon>Alveolata</taxon>
        <taxon>Ciliophora</taxon>
        <taxon>Intramacronucleata</taxon>
        <taxon>Spirotrichea</taxon>
        <taxon>Stichotrichia</taxon>
        <taxon>Sporadotrichida</taxon>
        <taxon>Halteriidae</taxon>
        <taxon>Halteria</taxon>
    </lineage>
</organism>
<keyword evidence="5" id="KW-1185">Reference proteome</keyword>
<dbReference type="OrthoDB" id="5579860at2759"/>
<dbReference type="AlphaFoldDB" id="A0A8J8NY79"/>
<dbReference type="PANTHER" id="PTHR11909">
    <property type="entry name" value="CASEIN KINASE-RELATED"/>
    <property type="match status" value="1"/>
</dbReference>
<dbReference type="Proteomes" id="UP000785679">
    <property type="component" value="Unassembled WGS sequence"/>
</dbReference>
<dbReference type="SUPFAM" id="SSF56112">
    <property type="entry name" value="Protein kinase-like (PK-like)"/>
    <property type="match status" value="1"/>
</dbReference>
<dbReference type="PROSITE" id="PS50011">
    <property type="entry name" value="PROTEIN_KINASE_DOM"/>
    <property type="match status" value="1"/>
</dbReference>
<dbReference type="Gene3D" id="1.10.510.10">
    <property type="entry name" value="Transferase(Phosphotransferase) domain 1"/>
    <property type="match status" value="1"/>
</dbReference>
<proteinExistence type="predicted"/>
<accession>A0A8J8NY79</accession>
<evidence type="ECO:0000259" key="3">
    <source>
        <dbReference type="PROSITE" id="PS50011"/>
    </source>
</evidence>
<dbReference type="Pfam" id="PF00069">
    <property type="entry name" value="Pkinase"/>
    <property type="match status" value="1"/>
</dbReference>